<dbReference type="EMBL" id="OBQC01000008">
    <property type="protein sequence ID" value="SOC40625.1"/>
    <property type="molecule type" value="Genomic_DNA"/>
</dbReference>
<reference evidence="3" key="1">
    <citation type="submission" date="2017-08" db="EMBL/GenBank/DDBJ databases">
        <authorList>
            <person name="Varghese N."/>
            <person name="Submissions S."/>
        </authorList>
    </citation>
    <scope>NUCLEOTIDE SEQUENCE [LARGE SCALE GENOMIC DNA]</scope>
    <source>
        <strain evidence="3">JC23</strain>
    </source>
</reference>
<feature type="coiled-coil region" evidence="1">
    <location>
        <begin position="121"/>
        <end position="202"/>
    </location>
</feature>
<evidence type="ECO:0000313" key="3">
    <source>
        <dbReference type="Proteomes" id="UP000219252"/>
    </source>
</evidence>
<dbReference type="RefSeq" id="WP_097149846.1">
    <property type="nucleotide sequence ID" value="NZ_OBQC01000008.1"/>
</dbReference>
<accession>A0A285UFC6</accession>
<name>A0A285UFC6_9BACL</name>
<keyword evidence="1" id="KW-0175">Coiled coil</keyword>
<protein>
    <submittedName>
        <fullName evidence="2">Uncharacterized protein</fullName>
    </submittedName>
</protein>
<keyword evidence="3" id="KW-1185">Reference proteome</keyword>
<evidence type="ECO:0000256" key="1">
    <source>
        <dbReference type="SAM" id="Coils"/>
    </source>
</evidence>
<evidence type="ECO:0000313" key="2">
    <source>
        <dbReference type="EMBL" id="SOC40625.1"/>
    </source>
</evidence>
<dbReference type="Proteomes" id="UP000219252">
    <property type="component" value="Unassembled WGS sequence"/>
</dbReference>
<proteinExistence type="predicted"/>
<dbReference type="OrthoDB" id="2967004at2"/>
<sequence length="206" mass="24598">MFPFFNKHFNNPMLNGQKILEIKAPNGGFYRFSTNVIDDKTFDVLRNKLEEAVKNNDQKAFDLAWNELTSNNKFISNFENELDKFHSSFQQLFQETNRFFNNRNSFLLDHPFFTEPKALTEQSIDQQIEHYQQKIDKLQNEKNNINLKNRKQQLQEDLANKKNRLDAKLEEFAKNLDNDQMKKKLTKEMTALNDEIKQLEKELKNL</sequence>
<dbReference type="AlphaFoldDB" id="A0A285UFC6"/>
<organism evidence="2 3">
    <name type="scientific">Ureibacillus acetophenoni</name>
    <dbReference type="NCBI Taxonomy" id="614649"/>
    <lineage>
        <taxon>Bacteria</taxon>
        <taxon>Bacillati</taxon>
        <taxon>Bacillota</taxon>
        <taxon>Bacilli</taxon>
        <taxon>Bacillales</taxon>
        <taxon>Caryophanaceae</taxon>
        <taxon>Ureibacillus</taxon>
    </lineage>
</organism>
<gene>
    <name evidence="2" type="ORF">SAMN05877842_10892</name>
</gene>